<evidence type="ECO:0000256" key="11">
    <source>
        <dbReference type="SAM" id="Phobius"/>
    </source>
</evidence>
<evidence type="ECO:0000256" key="7">
    <source>
        <dbReference type="ARBA" id="ARBA00022777"/>
    </source>
</evidence>
<dbReference type="PRINTS" id="PR00344">
    <property type="entry name" value="BCTRLSENSOR"/>
</dbReference>
<feature type="domain" description="Histidine kinase" evidence="13">
    <location>
        <begin position="216"/>
        <end position="430"/>
    </location>
</feature>
<dbReference type="AlphaFoldDB" id="A0A242MI82"/>
<dbReference type="PANTHER" id="PTHR45436:SF15">
    <property type="entry name" value="SENSOR HISTIDINE KINASE CUSS"/>
    <property type="match status" value="1"/>
</dbReference>
<evidence type="ECO:0000256" key="5">
    <source>
        <dbReference type="ARBA" id="ARBA00022679"/>
    </source>
</evidence>
<protein>
    <recommendedName>
        <fullName evidence="3">histidine kinase</fullName>
        <ecNumber evidence="3">2.7.13.3</ecNumber>
    </recommendedName>
</protein>
<keyword evidence="6 11" id="KW-0812">Transmembrane</keyword>
<dbReference type="Gene3D" id="1.10.287.130">
    <property type="match status" value="1"/>
</dbReference>
<dbReference type="GO" id="GO:0000155">
    <property type="term" value="F:phosphorelay sensor kinase activity"/>
    <property type="evidence" value="ECO:0007669"/>
    <property type="project" value="InterPro"/>
</dbReference>
<dbReference type="SUPFAM" id="SSF47384">
    <property type="entry name" value="Homodimeric domain of signal transducing histidine kinase"/>
    <property type="match status" value="1"/>
</dbReference>
<evidence type="ECO:0000313" key="15">
    <source>
        <dbReference type="Proteomes" id="UP000194546"/>
    </source>
</evidence>
<dbReference type="InterPro" id="IPR050428">
    <property type="entry name" value="TCS_sensor_his_kinase"/>
</dbReference>
<reference evidence="14 15" key="1">
    <citation type="submission" date="2017-03" db="EMBL/GenBank/DDBJ databases">
        <title>Genome analysis of strain PAMC 26510.</title>
        <authorList>
            <person name="Oh H.-M."/>
            <person name="Yang J.-A."/>
        </authorList>
    </citation>
    <scope>NUCLEOTIDE SEQUENCE [LARGE SCALE GENOMIC DNA]</scope>
    <source>
        <strain evidence="14 15">PAMC 26510</strain>
    </source>
</reference>
<keyword evidence="4" id="KW-0597">Phosphoprotein</keyword>
<evidence type="ECO:0000256" key="10">
    <source>
        <dbReference type="ARBA" id="ARBA00023136"/>
    </source>
</evidence>
<dbReference type="EC" id="2.7.13.3" evidence="3"/>
<evidence type="ECO:0000256" key="12">
    <source>
        <dbReference type="SAM" id="SignalP"/>
    </source>
</evidence>
<dbReference type="CDD" id="cd00082">
    <property type="entry name" value="HisKA"/>
    <property type="match status" value="1"/>
</dbReference>
<comment type="catalytic activity">
    <reaction evidence="1">
        <text>ATP + protein L-histidine = ADP + protein N-phospho-L-histidine.</text>
        <dbReference type="EC" id="2.7.13.3"/>
    </reaction>
</comment>
<dbReference type="Proteomes" id="UP000194546">
    <property type="component" value="Unassembled WGS sequence"/>
</dbReference>
<sequence>MWLAIAVLLSAVAAGIFSFKAAFHEANEIQDQQLKEVATLVTAENVDSMAEGSVHYVPEFEPEAKVVVQKLGNVNTQRLLDLPPTLSDGMRTLTLGNREWRVVVRTLAPGTRVAVGQQTSDRNEIARNSAVATLIPFLVLAPVLVGVVFLLVRHMFKPLARLAAELDVRPDHDLSEIRVTGDPQLPAEIVPFLVANNRMLARVAQAVALQRRFIADAAHELRSPLTVLLLQAERLDVSEMSTQARERFTALSNGLTRTRALVEQLLTLAHAQEGNGIEANLSPVAPAFRRVLEDLIPLAQARQIDIGVTGDSDVWVPANEADLGTVLKNLVDNAIRYTPAGGRVDLSVHTKHGRTSIVVEDNGPGIPEEERARVFDRFYRVLGSGQSGSGLGLSIVQTIATRIGASLTLGDAVWSERGGLRVTLTFPIVDQPSASLEPGHKRPNEPGACCAVSNRHSCGTGLQEDR</sequence>
<dbReference type="Pfam" id="PF00512">
    <property type="entry name" value="HisKA"/>
    <property type="match status" value="1"/>
</dbReference>
<feature type="transmembrane region" description="Helical" evidence="11">
    <location>
        <begin position="130"/>
        <end position="152"/>
    </location>
</feature>
<dbReference type="InterPro" id="IPR003661">
    <property type="entry name" value="HisK_dim/P_dom"/>
</dbReference>
<keyword evidence="8 11" id="KW-1133">Transmembrane helix</keyword>
<evidence type="ECO:0000256" key="1">
    <source>
        <dbReference type="ARBA" id="ARBA00000085"/>
    </source>
</evidence>
<proteinExistence type="predicted"/>
<evidence type="ECO:0000256" key="8">
    <source>
        <dbReference type="ARBA" id="ARBA00022989"/>
    </source>
</evidence>
<keyword evidence="10 11" id="KW-0472">Membrane</keyword>
<evidence type="ECO:0000256" key="9">
    <source>
        <dbReference type="ARBA" id="ARBA00023012"/>
    </source>
</evidence>
<dbReference type="SMART" id="SM00387">
    <property type="entry name" value="HATPase_c"/>
    <property type="match status" value="1"/>
</dbReference>
<keyword evidence="7 14" id="KW-0418">Kinase</keyword>
<keyword evidence="5" id="KW-0808">Transferase</keyword>
<gene>
    <name evidence="14" type="ORF">PAMC26510_23715</name>
</gene>
<organism evidence="14 15">
    <name type="scientific">Caballeronia sordidicola</name>
    <name type="common">Burkholderia sordidicola</name>
    <dbReference type="NCBI Taxonomy" id="196367"/>
    <lineage>
        <taxon>Bacteria</taxon>
        <taxon>Pseudomonadati</taxon>
        <taxon>Pseudomonadota</taxon>
        <taxon>Betaproteobacteria</taxon>
        <taxon>Burkholderiales</taxon>
        <taxon>Burkholderiaceae</taxon>
        <taxon>Caballeronia</taxon>
    </lineage>
</organism>
<dbReference type="InterPro" id="IPR036097">
    <property type="entry name" value="HisK_dim/P_sf"/>
</dbReference>
<feature type="signal peptide" evidence="12">
    <location>
        <begin position="1"/>
        <end position="21"/>
    </location>
</feature>
<evidence type="ECO:0000256" key="4">
    <source>
        <dbReference type="ARBA" id="ARBA00022553"/>
    </source>
</evidence>
<dbReference type="InterPro" id="IPR005467">
    <property type="entry name" value="His_kinase_dom"/>
</dbReference>
<dbReference type="SMART" id="SM00388">
    <property type="entry name" value="HisKA"/>
    <property type="match status" value="1"/>
</dbReference>
<comment type="caution">
    <text evidence="14">The sequence shown here is derived from an EMBL/GenBank/DDBJ whole genome shotgun (WGS) entry which is preliminary data.</text>
</comment>
<evidence type="ECO:0000259" key="13">
    <source>
        <dbReference type="PROSITE" id="PS50109"/>
    </source>
</evidence>
<dbReference type="SUPFAM" id="SSF55874">
    <property type="entry name" value="ATPase domain of HSP90 chaperone/DNA topoisomerase II/histidine kinase"/>
    <property type="match status" value="1"/>
</dbReference>
<evidence type="ECO:0000256" key="6">
    <source>
        <dbReference type="ARBA" id="ARBA00022692"/>
    </source>
</evidence>
<name>A0A242MI82_CABSO</name>
<dbReference type="Pfam" id="PF02518">
    <property type="entry name" value="HATPase_c"/>
    <property type="match status" value="1"/>
</dbReference>
<dbReference type="EMBL" id="NBTY01000129">
    <property type="protein sequence ID" value="OTP71016.1"/>
    <property type="molecule type" value="Genomic_DNA"/>
</dbReference>
<keyword evidence="9" id="KW-0902">Two-component regulatory system</keyword>
<keyword evidence="12" id="KW-0732">Signal</keyword>
<dbReference type="InterPro" id="IPR036890">
    <property type="entry name" value="HATPase_C_sf"/>
</dbReference>
<dbReference type="GO" id="GO:0005886">
    <property type="term" value="C:plasma membrane"/>
    <property type="evidence" value="ECO:0007669"/>
    <property type="project" value="TreeGrafter"/>
</dbReference>
<dbReference type="PANTHER" id="PTHR45436">
    <property type="entry name" value="SENSOR HISTIDINE KINASE YKOH"/>
    <property type="match status" value="1"/>
</dbReference>
<comment type="subcellular location">
    <subcellularLocation>
        <location evidence="2">Membrane</location>
        <topology evidence="2">Multi-pass membrane protein</topology>
    </subcellularLocation>
</comment>
<accession>A0A242MI82</accession>
<dbReference type="InterPro" id="IPR003594">
    <property type="entry name" value="HATPase_dom"/>
</dbReference>
<evidence type="ECO:0000256" key="2">
    <source>
        <dbReference type="ARBA" id="ARBA00004141"/>
    </source>
</evidence>
<evidence type="ECO:0000256" key="3">
    <source>
        <dbReference type="ARBA" id="ARBA00012438"/>
    </source>
</evidence>
<evidence type="ECO:0000313" key="14">
    <source>
        <dbReference type="EMBL" id="OTP71016.1"/>
    </source>
</evidence>
<dbReference type="PROSITE" id="PS50109">
    <property type="entry name" value="HIS_KIN"/>
    <property type="match status" value="1"/>
</dbReference>
<feature type="chain" id="PRO_5012512296" description="histidine kinase" evidence="12">
    <location>
        <begin position="22"/>
        <end position="466"/>
    </location>
</feature>
<dbReference type="Gene3D" id="3.30.565.10">
    <property type="entry name" value="Histidine kinase-like ATPase, C-terminal domain"/>
    <property type="match status" value="1"/>
</dbReference>
<dbReference type="InterPro" id="IPR004358">
    <property type="entry name" value="Sig_transdc_His_kin-like_C"/>
</dbReference>